<gene>
    <name evidence="1" type="ORF">ACFSUO_13125</name>
</gene>
<protein>
    <submittedName>
        <fullName evidence="1">Uncharacterized protein</fullName>
    </submittedName>
</protein>
<dbReference type="RefSeq" id="WP_382394851.1">
    <property type="nucleotide sequence ID" value="NZ_JBHUNA010000030.1"/>
</dbReference>
<evidence type="ECO:0000313" key="1">
    <source>
        <dbReference type="EMBL" id="MFD2761894.1"/>
    </source>
</evidence>
<dbReference type="EMBL" id="JBHUNA010000030">
    <property type="protein sequence ID" value="MFD2761894.1"/>
    <property type="molecule type" value="Genomic_DNA"/>
</dbReference>
<proteinExistence type="predicted"/>
<dbReference type="Proteomes" id="UP001597502">
    <property type="component" value="Unassembled WGS sequence"/>
</dbReference>
<comment type="caution">
    <text evidence="1">The sequence shown here is derived from an EMBL/GenBank/DDBJ whole genome shotgun (WGS) entry which is preliminary data.</text>
</comment>
<name>A0ABW5V888_9BACI</name>
<reference evidence="2" key="1">
    <citation type="journal article" date="2019" name="Int. J. Syst. Evol. Microbiol.">
        <title>The Global Catalogue of Microorganisms (GCM) 10K type strain sequencing project: providing services to taxonomists for standard genome sequencing and annotation.</title>
        <authorList>
            <consortium name="The Broad Institute Genomics Platform"/>
            <consortium name="The Broad Institute Genome Sequencing Center for Infectious Disease"/>
            <person name="Wu L."/>
            <person name="Ma J."/>
        </authorList>
    </citation>
    <scope>NUCLEOTIDE SEQUENCE [LARGE SCALE GENOMIC DNA]</scope>
    <source>
        <strain evidence="2">TISTR 1535</strain>
    </source>
</reference>
<sequence>MAQLIKLEDDVSRYEWNMYRYPGQFMRLKQDQWSKLHCLWTTNYPLMKWK</sequence>
<evidence type="ECO:0000313" key="2">
    <source>
        <dbReference type="Proteomes" id="UP001597502"/>
    </source>
</evidence>
<keyword evidence="2" id="KW-1185">Reference proteome</keyword>
<accession>A0ABW5V888</accession>
<organism evidence="1 2">
    <name type="scientific">Lentibacillus juripiscarius</name>
    <dbReference type="NCBI Taxonomy" id="257446"/>
    <lineage>
        <taxon>Bacteria</taxon>
        <taxon>Bacillati</taxon>
        <taxon>Bacillota</taxon>
        <taxon>Bacilli</taxon>
        <taxon>Bacillales</taxon>
        <taxon>Bacillaceae</taxon>
        <taxon>Lentibacillus</taxon>
    </lineage>
</organism>